<evidence type="ECO:0000313" key="1">
    <source>
        <dbReference type="EMBL" id="CAI8055810.1"/>
    </source>
</evidence>
<sequence length="35" mass="3886">MAALKDIVAKRFLDDILGSVCKPGQWKVSLRAMHS</sequence>
<keyword evidence="2" id="KW-1185">Reference proteome</keyword>
<accession>A0AA35XKW0</accession>
<organism evidence="1 2">
    <name type="scientific">Geodia barretti</name>
    <name type="common">Barrett's horny sponge</name>
    <dbReference type="NCBI Taxonomy" id="519541"/>
    <lineage>
        <taxon>Eukaryota</taxon>
        <taxon>Metazoa</taxon>
        <taxon>Porifera</taxon>
        <taxon>Demospongiae</taxon>
        <taxon>Heteroscleromorpha</taxon>
        <taxon>Tetractinellida</taxon>
        <taxon>Astrophorina</taxon>
        <taxon>Geodiidae</taxon>
        <taxon>Geodia</taxon>
    </lineage>
</organism>
<name>A0AA35XKW0_GEOBA</name>
<comment type="caution">
    <text evidence="1">The sequence shown here is derived from an EMBL/GenBank/DDBJ whole genome shotgun (WGS) entry which is preliminary data.</text>
</comment>
<dbReference type="AlphaFoldDB" id="A0AA35XKW0"/>
<evidence type="ECO:0000313" key="2">
    <source>
        <dbReference type="Proteomes" id="UP001174909"/>
    </source>
</evidence>
<proteinExistence type="predicted"/>
<protein>
    <submittedName>
        <fullName evidence="1">Uncharacterized protein</fullName>
    </submittedName>
</protein>
<gene>
    <name evidence="1" type="ORF">GBAR_LOCUS30439</name>
</gene>
<dbReference type="EMBL" id="CASHTH010004308">
    <property type="protein sequence ID" value="CAI8055810.1"/>
    <property type="molecule type" value="Genomic_DNA"/>
</dbReference>
<reference evidence="1" key="1">
    <citation type="submission" date="2023-03" db="EMBL/GenBank/DDBJ databases">
        <authorList>
            <person name="Steffen K."/>
            <person name="Cardenas P."/>
        </authorList>
    </citation>
    <scope>NUCLEOTIDE SEQUENCE</scope>
</reference>
<dbReference type="Proteomes" id="UP001174909">
    <property type="component" value="Unassembled WGS sequence"/>
</dbReference>